<evidence type="ECO:0008006" key="4">
    <source>
        <dbReference type="Google" id="ProtNLM"/>
    </source>
</evidence>
<evidence type="ECO:0000313" key="2">
    <source>
        <dbReference type="EMBL" id="NYA70858.1"/>
    </source>
</evidence>
<dbReference type="Proteomes" id="UP000535020">
    <property type="component" value="Unassembled WGS sequence"/>
</dbReference>
<feature type="signal peptide" evidence="1">
    <location>
        <begin position="1"/>
        <end position="19"/>
    </location>
</feature>
<keyword evidence="3" id="KW-1185">Reference proteome</keyword>
<organism evidence="2 3">
    <name type="scientific">Flavobacterium agri</name>
    <dbReference type="NCBI Taxonomy" id="2743471"/>
    <lineage>
        <taxon>Bacteria</taxon>
        <taxon>Pseudomonadati</taxon>
        <taxon>Bacteroidota</taxon>
        <taxon>Flavobacteriia</taxon>
        <taxon>Flavobacteriales</taxon>
        <taxon>Flavobacteriaceae</taxon>
        <taxon>Flavobacterium</taxon>
    </lineage>
</organism>
<gene>
    <name evidence="2" type="ORF">HZF10_08010</name>
</gene>
<comment type="caution">
    <text evidence="2">The sequence shown here is derived from an EMBL/GenBank/DDBJ whole genome shotgun (WGS) entry which is preliminary data.</text>
</comment>
<dbReference type="RefSeq" id="WP_176005674.1">
    <property type="nucleotide sequence ID" value="NZ_JABWMI010000010.1"/>
</dbReference>
<evidence type="ECO:0000256" key="1">
    <source>
        <dbReference type="SAM" id="SignalP"/>
    </source>
</evidence>
<accession>A0A7Y8Y2S1</accession>
<reference evidence="2 3" key="1">
    <citation type="submission" date="2020-07" db="EMBL/GenBank/DDBJ databases">
        <authorList>
            <person name="Sun Q."/>
        </authorList>
    </citation>
    <scope>NUCLEOTIDE SEQUENCE [LARGE SCALE GENOMIC DNA]</scope>
    <source>
        <strain evidence="2 3">MAH-1</strain>
    </source>
</reference>
<evidence type="ECO:0000313" key="3">
    <source>
        <dbReference type="Proteomes" id="UP000535020"/>
    </source>
</evidence>
<sequence>MKKLFLCAFAALLFSCSSDDGGSSNNGGNNNDNGVAYIKGKMDNVAFDYTFNNTANDTFLYNAATGFSGEGFDRWYYYGGSMMTFTPPVFTPSFTIAWNNMYYGEGGDEEGEAAAFYETVGDLPSNFLNYDQDDAHNPGLEITYEAQDGTFYSSKGGSQTGSTLSVSNYTQGTTSNGAKTMTVKGTFSCKLYNDEDPNDVIEVTDGKFKMILSEFQ</sequence>
<keyword evidence="1" id="KW-0732">Signal</keyword>
<proteinExistence type="predicted"/>
<protein>
    <recommendedName>
        <fullName evidence="4">Lipoprotein</fullName>
    </recommendedName>
</protein>
<dbReference type="PROSITE" id="PS51257">
    <property type="entry name" value="PROKAR_LIPOPROTEIN"/>
    <property type="match status" value="1"/>
</dbReference>
<dbReference type="EMBL" id="JACBJI010000003">
    <property type="protein sequence ID" value="NYA70858.1"/>
    <property type="molecule type" value="Genomic_DNA"/>
</dbReference>
<feature type="chain" id="PRO_5030784039" description="Lipoprotein" evidence="1">
    <location>
        <begin position="20"/>
        <end position="216"/>
    </location>
</feature>
<dbReference type="AlphaFoldDB" id="A0A7Y8Y2S1"/>
<name>A0A7Y8Y2S1_9FLAO</name>